<gene>
    <name evidence="8" type="ORF">GRF29_19g701039</name>
</gene>
<evidence type="ECO:0000256" key="3">
    <source>
        <dbReference type="ARBA" id="ARBA00022989"/>
    </source>
</evidence>
<evidence type="ECO:0000256" key="5">
    <source>
        <dbReference type="SAM" id="MobiDB-lite"/>
    </source>
</evidence>
<feature type="transmembrane region" description="Helical" evidence="6">
    <location>
        <begin position="356"/>
        <end position="374"/>
    </location>
</feature>
<name>A0AAN6M5R1_9PLEO</name>
<keyword evidence="2 6" id="KW-0812">Transmembrane</keyword>
<sequence length="466" mass="51633">MNIREILRDAPAGQLARIYLGWKIAPYEDEKEGYQLPYDVSASPHPDDHSADILDEMEKDKDLESNAVNSEAAGPAGQDIEHIPTRNEKPDASQTNYHEVKFSPMDRDNPQNWGAGKKAFSFFQIILLTFTIYSASAIITPAEGVFEEHWGTTEQISSLVLSMYVLGYGLGPLVFSPLSEMPLVGRNLPYMTSFGIFIIMTAIGSGVSNFPGIVVIRFLQGFFGGPVLATGPASAADIYPFNKIPYALSSWAFFAYAGPALGPVMTGFAIPLDNWRWGFWETLIVSGFTFMLMFFFLPETNADYILAHRGKRLREKTGDSNFLSKSESHSSQKKNWINLTIYHLTMPFRITILDPSIGFINLYTGLVYGVYYSFFESFPLVYIGTYGFSVGIMGAVFISIIIGAGIGLIVYTLLLYFIFEPYTMSKGIGSPEFRLIPGIFAAALAPAGMESLARLRVSQLITIFSI</sequence>
<dbReference type="Pfam" id="PF07690">
    <property type="entry name" value="MFS_1"/>
    <property type="match status" value="1"/>
</dbReference>
<feature type="transmembrane region" description="Helical" evidence="6">
    <location>
        <begin position="119"/>
        <end position="139"/>
    </location>
</feature>
<dbReference type="GO" id="GO:0015244">
    <property type="term" value="F:fluconazole transmembrane transporter activity"/>
    <property type="evidence" value="ECO:0007669"/>
    <property type="project" value="TreeGrafter"/>
</dbReference>
<dbReference type="GO" id="GO:1990961">
    <property type="term" value="P:xenobiotic detoxification by transmembrane export across the plasma membrane"/>
    <property type="evidence" value="ECO:0007669"/>
    <property type="project" value="TreeGrafter"/>
</dbReference>
<evidence type="ECO:0000256" key="6">
    <source>
        <dbReference type="SAM" id="Phobius"/>
    </source>
</evidence>
<protein>
    <recommendedName>
        <fullName evidence="7">Major facilitator superfamily (MFS) profile domain-containing protein</fullName>
    </recommendedName>
</protein>
<evidence type="ECO:0000256" key="2">
    <source>
        <dbReference type="ARBA" id="ARBA00022692"/>
    </source>
</evidence>
<feature type="transmembrane region" description="Helical" evidence="6">
    <location>
        <begin position="251"/>
        <end position="271"/>
    </location>
</feature>
<comment type="subcellular location">
    <subcellularLocation>
        <location evidence="1">Membrane</location>
        <topology evidence="1">Multi-pass membrane protein</topology>
    </subcellularLocation>
</comment>
<dbReference type="Proteomes" id="UP001280581">
    <property type="component" value="Unassembled WGS sequence"/>
</dbReference>
<feature type="region of interest" description="Disordered" evidence="5">
    <location>
        <begin position="69"/>
        <end position="94"/>
    </location>
</feature>
<evidence type="ECO:0000313" key="8">
    <source>
        <dbReference type="EMBL" id="KAK3214616.1"/>
    </source>
</evidence>
<feature type="transmembrane region" description="Helical" evidence="6">
    <location>
        <begin position="159"/>
        <end position="178"/>
    </location>
</feature>
<feature type="domain" description="Major facilitator superfamily (MFS) profile" evidence="7">
    <location>
        <begin position="121"/>
        <end position="466"/>
    </location>
</feature>
<dbReference type="PANTHER" id="PTHR23502">
    <property type="entry name" value="MAJOR FACILITATOR SUPERFAMILY"/>
    <property type="match status" value="1"/>
</dbReference>
<keyword evidence="3 6" id="KW-1133">Transmembrane helix</keyword>
<dbReference type="PROSITE" id="PS50850">
    <property type="entry name" value="MFS"/>
    <property type="match status" value="1"/>
</dbReference>
<feature type="transmembrane region" description="Helical" evidence="6">
    <location>
        <begin position="277"/>
        <end position="297"/>
    </location>
</feature>
<dbReference type="PANTHER" id="PTHR23502:SF23">
    <property type="entry name" value="FLUCONAZOLE RESISTANCE PROTEIN 1"/>
    <property type="match status" value="1"/>
</dbReference>
<evidence type="ECO:0000256" key="1">
    <source>
        <dbReference type="ARBA" id="ARBA00004141"/>
    </source>
</evidence>
<keyword evidence="4 6" id="KW-0472">Membrane</keyword>
<evidence type="ECO:0000256" key="4">
    <source>
        <dbReference type="ARBA" id="ARBA00023136"/>
    </source>
</evidence>
<proteinExistence type="predicted"/>
<dbReference type="InterPro" id="IPR020846">
    <property type="entry name" value="MFS_dom"/>
</dbReference>
<feature type="compositionally biased region" description="Basic and acidic residues" evidence="5">
    <location>
        <begin position="79"/>
        <end position="91"/>
    </location>
</feature>
<comment type="caution">
    <text evidence="8">The sequence shown here is derived from an EMBL/GenBank/DDBJ whole genome shotgun (WGS) entry which is preliminary data.</text>
</comment>
<dbReference type="InterPro" id="IPR011701">
    <property type="entry name" value="MFS"/>
</dbReference>
<dbReference type="EMBL" id="WVTA01000003">
    <property type="protein sequence ID" value="KAK3214616.1"/>
    <property type="molecule type" value="Genomic_DNA"/>
</dbReference>
<evidence type="ECO:0000313" key="9">
    <source>
        <dbReference type="Proteomes" id="UP001280581"/>
    </source>
</evidence>
<organism evidence="8 9">
    <name type="scientific">Pseudopithomyces chartarum</name>
    <dbReference type="NCBI Taxonomy" id="1892770"/>
    <lineage>
        <taxon>Eukaryota</taxon>
        <taxon>Fungi</taxon>
        <taxon>Dikarya</taxon>
        <taxon>Ascomycota</taxon>
        <taxon>Pezizomycotina</taxon>
        <taxon>Dothideomycetes</taxon>
        <taxon>Pleosporomycetidae</taxon>
        <taxon>Pleosporales</taxon>
        <taxon>Massarineae</taxon>
        <taxon>Didymosphaeriaceae</taxon>
        <taxon>Pseudopithomyces</taxon>
    </lineage>
</organism>
<accession>A0AAN6M5R1</accession>
<dbReference type="InterPro" id="IPR036259">
    <property type="entry name" value="MFS_trans_sf"/>
</dbReference>
<dbReference type="SUPFAM" id="SSF103473">
    <property type="entry name" value="MFS general substrate transporter"/>
    <property type="match status" value="1"/>
</dbReference>
<evidence type="ECO:0000259" key="7">
    <source>
        <dbReference type="PROSITE" id="PS50850"/>
    </source>
</evidence>
<feature type="transmembrane region" description="Helical" evidence="6">
    <location>
        <begin position="190"/>
        <end position="208"/>
    </location>
</feature>
<keyword evidence="9" id="KW-1185">Reference proteome</keyword>
<dbReference type="AlphaFoldDB" id="A0AAN6M5R1"/>
<feature type="transmembrane region" description="Helical" evidence="6">
    <location>
        <begin position="386"/>
        <end position="419"/>
    </location>
</feature>
<reference evidence="8 9" key="1">
    <citation type="submission" date="2021-02" db="EMBL/GenBank/DDBJ databases">
        <title>Genome assembly of Pseudopithomyces chartarum.</title>
        <authorList>
            <person name="Jauregui R."/>
            <person name="Singh J."/>
            <person name="Voisey C."/>
        </authorList>
    </citation>
    <scope>NUCLEOTIDE SEQUENCE [LARGE SCALE GENOMIC DNA]</scope>
    <source>
        <strain evidence="8 9">AGR01</strain>
    </source>
</reference>
<dbReference type="GO" id="GO:0005886">
    <property type="term" value="C:plasma membrane"/>
    <property type="evidence" value="ECO:0007669"/>
    <property type="project" value="TreeGrafter"/>
</dbReference>
<dbReference type="Gene3D" id="1.20.1250.20">
    <property type="entry name" value="MFS general substrate transporter like domains"/>
    <property type="match status" value="1"/>
</dbReference>